<name>A0A8H8DM65_9FUNG</name>
<dbReference type="EMBL" id="JAEFCI010000578">
    <property type="protein sequence ID" value="KAG5463446.1"/>
    <property type="molecule type" value="Genomic_DNA"/>
</dbReference>
<keyword evidence="3" id="KW-1185">Reference proteome</keyword>
<feature type="compositionally biased region" description="Low complexity" evidence="1">
    <location>
        <begin position="56"/>
        <end position="78"/>
    </location>
</feature>
<organism evidence="2 3">
    <name type="scientific">Olpidium bornovanus</name>
    <dbReference type="NCBI Taxonomy" id="278681"/>
    <lineage>
        <taxon>Eukaryota</taxon>
        <taxon>Fungi</taxon>
        <taxon>Fungi incertae sedis</taxon>
        <taxon>Olpidiomycota</taxon>
        <taxon>Olpidiomycotina</taxon>
        <taxon>Olpidiomycetes</taxon>
        <taxon>Olpidiales</taxon>
        <taxon>Olpidiaceae</taxon>
        <taxon>Olpidium</taxon>
    </lineage>
</organism>
<evidence type="ECO:0000256" key="1">
    <source>
        <dbReference type="SAM" id="MobiDB-lite"/>
    </source>
</evidence>
<dbReference type="OrthoDB" id="6500128at2759"/>
<dbReference type="Proteomes" id="UP000673691">
    <property type="component" value="Unassembled WGS sequence"/>
</dbReference>
<sequence>MVLHEGRVAEFAPPLDLLSNPKGLFRSLVEQSGDDALEKLRALAHAAEPSPGCDCSSEGGTTATATGVSSAAAQPMAGGAAGLVEPSASPSTANFSRRAGVPAGPVSPMPMSLLGMFIDPGEATPTAEAGRRPVSSDPDLHVAAAASNGISCDRAVDNPPVRSSHAENNG</sequence>
<reference evidence="2 3" key="1">
    <citation type="journal article" name="Sci. Rep.">
        <title>Genome-scale phylogenetic analyses confirm Olpidium as the closest living zoosporic fungus to the non-flagellated, terrestrial fungi.</title>
        <authorList>
            <person name="Chang Y."/>
            <person name="Rochon D."/>
            <person name="Sekimoto S."/>
            <person name="Wang Y."/>
            <person name="Chovatia M."/>
            <person name="Sandor L."/>
            <person name="Salamov A."/>
            <person name="Grigoriev I.V."/>
            <person name="Stajich J.E."/>
            <person name="Spatafora J.W."/>
        </authorList>
    </citation>
    <scope>NUCLEOTIDE SEQUENCE [LARGE SCALE GENOMIC DNA]</scope>
    <source>
        <strain evidence="2">S191</strain>
    </source>
</reference>
<accession>A0A8H8DM65</accession>
<proteinExistence type="predicted"/>
<protein>
    <submittedName>
        <fullName evidence="2">Uncharacterized protein</fullName>
    </submittedName>
</protein>
<feature type="region of interest" description="Disordered" evidence="1">
    <location>
        <begin position="48"/>
        <end position="170"/>
    </location>
</feature>
<evidence type="ECO:0000313" key="3">
    <source>
        <dbReference type="Proteomes" id="UP000673691"/>
    </source>
</evidence>
<evidence type="ECO:0000313" key="2">
    <source>
        <dbReference type="EMBL" id="KAG5463446.1"/>
    </source>
</evidence>
<gene>
    <name evidence="2" type="ORF">BJ554DRAFT_7437</name>
</gene>
<dbReference type="AlphaFoldDB" id="A0A8H8DM65"/>
<comment type="caution">
    <text evidence="2">The sequence shown here is derived from an EMBL/GenBank/DDBJ whole genome shotgun (WGS) entry which is preliminary data.</text>
</comment>